<evidence type="ECO:0000256" key="1">
    <source>
        <dbReference type="ARBA" id="ARBA00038494"/>
    </source>
</evidence>
<dbReference type="Pfam" id="PF00535">
    <property type="entry name" value="Glycos_transf_2"/>
    <property type="match status" value="1"/>
</dbReference>
<sequence length="250" mass="29336">MAGLTIIIPTLNEEEFIEQAIMSASFADEILIIDSFSRDRTLDIAKKHRVTVCQRAFDNFSSQKNYAIDRASHEWIFILDADEVIIPELQKEIASEIRKAEPHKAYEVKTVRMFMGRQMKYGTAKNDTKTLLFQKQHARFGAKLVHENLVVEGSRGALKHYILHYTYRGFDHFVSKKNHYAWLQAREMFDKGKKANIFHILVKPPFRFFSEYILKRGFMDGFPGFVNAYINSYGVMTRYIKLWLLQHQQK</sequence>
<feature type="domain" description="Glycosyltransferase 2-like" evidence="2">
    <location>
        <begin position="5"/>
        <end position="102"/>
    </location>
</feature>
<dbReference type="Gene3D" id="3.90.550.10">
    <property type="entry name" value="Spore Coat Polysaccharide Biosynthesis Protein SpsA, Chain A"/>
    <property type="match status" value="1"/>
</dbReference>
<keyword evidence="3" id="KW-0808">Transferase</keyword>
<dbReference type="RefSeq" id="WP_072315282.1">
    <property type="nucleotide sequence ID" value="NZ_FPJE01000001.1"/>
</dbReference>
<reference evidence="3 4" key="1">
    <citation type="submission" date="2016-11" db="EMBL/GenBank/DDBJ databases">
        <authorList>
            <person name="Jaros S."/>
            <person name="Januszkiewicz K."/>
            <person name="Wedrychowicz H."/>
        </authorList>
    </citation>
    <scope>NUCLEOTIDE SEQUENCE [LARGE SCALE GENOMIC DNA]</scope>
    <source>
        <strain evidence="3 4">CGMCC 1.12145</strain>
    </source>
</reference>
<dbReference type="OrthoDB" id="9815923at2"/>
<dbReference type="GO" id="GO:0016740">
    <property type="term" value="F:transferase activity"/>
    <property type="evidence" value="ECO:0007669"/>
    <property type="project" value="UniProtKB-KW"/>
</dbReference>
<dbReference type="CDD" id="cd02511">
    <property type="entry name" value="Beta4Glucosyltransferase"/>
    <property type="match status" value="1"/>
</dbReference>
<gene>
    <name evidence="3" type="ORF">SAMN02927921_00033</name>
</gene>
<evidence type="ECO:0000259" key="2">
    <source>
        <dbReference type="Pfam" id="PF00535"/>
    </source>
</evidence>
<dbReference type="AlphaFoldDB" id="A0A1K1LPH3"/>
<accession>A0A1K1LPH3</accession>
<dbReference type="STRING" id="1150368.SAMN02927921_00033"/>
<protein>
    <submittedName>
        <fullName evidence="3">Glycosyl transferase family 2</fullName>
    </submittedName>
</protein>
<dbReference type="PANTHER" id="PTHR43630">
    <property type="entry name" value="POLY-BETA-1,6-N-ACETYL-D-GLUCOSAMINE SYNTHASE"/>
    <property type="match status" value="1"/>
</dbReference>
<evidence type="ECO:0000313" key="4">
    <source>
        <dbReference type="Proteomes" id="UP000182248"/>
    </source>
</evidence>
<dbReference type="InterPro" id="IPR029044">
    <property type="entry name" value="Nucleotide-diphossugar_trans"/>
</dbReference>
<dbReference type="InterPro" id="IPR001173">
    <property type="entry name" value="Glyco_trans_2-like"/>
</dbReference>
<keyword evidence="4" id="KW-1185">Reference proteome</keyword>
<dbReference type="PANTHER" id="PTHR43630:SF2">
    <property type="entry name" value="GLYCOSYLTRANSFERASE"/>
    <property type="match status" value="1"/>
</dbReference>
<dbReference type="SUPFAM" id="SSF53448">
    <property type="entry name" value="Nucleotide-diphospho-sugar transferases"/>
    <property type="match status" value="1"/>
</dbReference>
<organism evidence="3 4">
    <name type="scientific">Sinomicrobium oceani</name>
    <dbReference type="NCBI Taxonomy" id="1150368"/>
    <lineage>
        <taxon>Bacteria</taxon>
        <taxon>Pseudomonadati</taxon>
        <taxon>Bacteroidota</taxon>
        <taxon>Flavobacteriia</taxon>
        <taxon>Flavobacteriales</taxon>
        <taxon>Flavobacteriaceae</taxon>
        <taxon>Sinomicrobium</taxon>
    </lineage>
</organism>
<dbReference type="Proteomes" id="UP000182248">
    <property type="component" value="Unassembled WGS sequence"/>
</dbReference>
<proteinExistence type="inferred from homology"/>
<dbReference type="EMBL" id="FPJE01000001">
    <property type="protein sequence ID" value="SFW11550.1"/>
    <property type="molecule type" value="Genomic_DNA"/>
</dbReference>
<comment type="similarity">
    <text evidence="1">Belongs to the glycosyltransferase 2 family. WaaE/KdtX subfamily.</text>
</comment>
<evidence type="ECO:0000313" key="3">
    <source>
        <dbReference type="EMBL" id="SFW11550.1"/>
    </source>
</evidence>
<name>A0A1K1LPH3_9FLAO</name>